<evidence type="ECO:0000256" key="3">
    <source>
        <dbReference type="ARBA" id="ARBA00023054"/>
    </source>
</evidence>
<evidence type="ECO:0000256" key="4">
    <source>
        <dbReference type="ARBA" id="ARBA00023172"/>
    </source>
</evidence>
<reference evidence="7 8" key="1">
    <citation type="journal article" date="2016" name="Nat. Commun.">
        <title>Thousands of microbial genomes shed light on interconnected biogeochemical processes in an aquifer system.</title>
        <authorList>
            <person name="Anantharaman K."/>
            <person name="Brown C.T."/>
            <person name="Hug L.A."/>
            <person name="Sharon I."/>
            <person name="Castelle C.J."/>
            <person name="Probst A.J."/>
            <person name="Thomas B.C."/>
            <person name="Singh A."/>
            <person name="Wilkins M.J."/>
            <person name="Karaoz U."/>
            <person name="Brodie E.L."/>
            <person name="Williams K.H."/>
            <person name="Hubbard S.S."/>
            <person name="Banfield J.F."/>
        </authorList>
    </citation>
    <scope>NUCLEOTIDE SEQUENCE [LARGE SCALE GENOMIC DNA]</scope>
</reference>
<evidence type="ECO:0000256" key="1">
    <source>
        <dbReference type="ARBA" id="ARBA00003416"/>
    </source>
</evidence>
<keyword evidence="6" id="KW-1133">Transmembrane helix</keyword>
<name>A0A1F7XB82_9BACT</name>
<comment type="similarity">
    <text evidence="2">Belongs to the RmuC family.</text>
</comment>
<evidence type="ECO:0000313" key="7">
    <source>
        <dbReference type="EMBL" id="OGM11658.1"/>
    </source>
</evidence>
<keyword evidence="6" id="KW-0812">Transmembrane</keyword>
<feature type="transmembrane region" description="Helical" evidence="6">
    <location>
        <begin position="6"/>
        <end position="22"/>
    </location>
</feature>
<evidence type="ECO:0000256" key="2">
    <source>
        <dbReference type="ARBA" id="ARBA00009840"/>
    </source>
</evidence>
<feature type="coiled-coil region" evidence="5">
    <location>
        <begin position="46"/>
        <end position="84"/>
    </location>
</feature>
<dbReference type="Proteomes" id="UP000177053">
    <property type="component" value="Unassembled WGS sequence"/>
</dbReference>
<dbReference type="Pfam" id="PF02646">
    <property type="entry name" value="RmuC"/>
    <property type="match status" value="1"/>
</dbReference>
<evidence type="ECO:0000313" key="8">
    <source>
        <dbReference type="Proteomes" id="UP000177053"/>
    </source>
</evidence>
<dbReference type="PANTHER" id="PTHR30563:SF0">
    <property type="entry name" value="DNA RECOMBINATION PROTEIN RMUC"/>
    <property type="match status" value="1"/>
</dbReference>
<organism evidence="7 8">
    <name type="scientific">Candidatus Woesebacteria bacterium RBG_16_34_12</name>
    <dbReference type="NCBI Taxonomy" id="1802480"/>
    <lineage>
        <taxon>Bacteria</taxon>
        <taxon>Candidatus Woeseibacteriota</taxon>
    </lineage>
</organism>
<sequence length="342" mass="39239">MDPTVSLIILIGGLVLIALLINKRLTELTEKQKPSEELIEWLKSTNQRLEGQSKNFTQTLQRHSQDLNERLDNAAKVIGQVQRNIGEMSEIGRGMKELQEFLQSPKLRGNIGEQVLKDLIQQMFPKGSFFLQHTFKSGEKVDAAIKTAAGILPIDSKFPMENFQKMTKSKDSKDRELYKRSFARDIKKHIGDISKKYILPEEGTMDFALMYIPSESVYYEVVNEADLLRLAQRSRVYPVSPTTLYAHLQTILLSFEGQKIESRAKEVFRVLRAIQKDYSKVEDNLSVLQRHLNNAYNMMSNVFTSFTQLGQKITSTREIGESLPEGKREVKKSVKNKDMFLE</sequence>
<keyword evidence="3 5" id="KW-0175">Coiled coil</keyword>
<evidence type="ECO:0008006" key="9">
    <source>
        <dbReference type="Google" id="ProtNLM"/>
    </source>
</evidence>
<accession>A0A1F7XB82</accession>
<keyword evidence="6" id="KW-0472">Membrane</keyword>
<protein>
    <recommendedName>
        <fullName evidence="9">DNA recombination protein RmuC</fullName>
    </recommendedName>
</protein>
<dbReference type="InterPro" id="IPR003798">
    <property type="entry name" value="DNA_recombination_RmuC"/>
</dbReference>
<dbReference type="EMBL" id="MGFS01000014">
    <property type="protein sequence ID" value="OGM11658.1"/>
    <property type="molecule type" value="Genomic_DNA"/>
</dbReference>
<evidence type="ECO:0000256" key="6">
    <source>
        <dbReference type="SAM" id="Phobius"/>
    </source>
</evidence>
<comment type="caution">
    <text evidence="7">The sequence shown here is derived from an EMBL/GenBank/DDBJ whole genome shotgun (WGS) entry which is preliminary data.</text>
</comment>
<dbReference type="PANTHER" id="PTHR30563">
    <property type="entry name" value="DNA RECOMBINATION PROTEIN RMUC"/>
    <property type="match status" value="1"/>
</dbReference>
<comment type="function">
    <text evidence="1">Involved in DNA recombination.</text>
</comment>
<dbReference type="AlphaFoldDB" id="A0A1F7XB82"/>
<dbReference type="GO" id="GO:0006310">
    <property type="term" value="P:DNA recombination"/>
    <property type="evidence" value="ECO:0007669"/>
    <property type="project" value="UniProtKB-KW"/>
</dbReference>
<gene>
    <name evidence="7" type="ORF">A2Z22_02555</name>
</gene>
<proteinExistence type="inferred from homology"/>
<keyword evidence="4" id="KW-0233">DNA recombination</keyword>
<evidence type="ECO:0000256" key="5">
    <source>
        <dbReference type="SAM" id="Coils"/>
    </source>
</evidence>